<feature type="transmembrane region" description="Helical" evidence="5">
    <location>
        <begin position="200"/>
        <end position="217"/>
    </location>
</feature>
<dbReference type="AlphaFoldDB" id="A0A0F9HQR8"/>
<comment type="caution">
    <text evidence="6">The sequence shown here is derived from an EMBL/GenBank/DDBJ whole genome shotgun (WGS) entry which is preliminary data.</text>
</comment>
<feature type="transmembrane region" description="Helical" evidence="5">
    <location>
        <begin position="129"/>
        <end position="154"/>
    </location>
</feature>
<evidence type="ECO:0000256" key="1">
    <source>
        <dbReference type="ARBA" id="ARBA00004141"/>
    </source>
</evidence>
<dbReference type="Pfam" id="PF01040">
    <property type="entry name" value="UbiA"/>
    <property type="match status" value="1"/>
</dbReference>
<sequence length="251" mass="28148">CFLAIYLNNYDLQNNIWILAGFAFYAITGNTLNDVIDMTDPNEKETLERVEGYGRKEILVLSIASFVLGTSCFLRSIIVNPLLAVYLAIIVFLVIFYCLFKSLVIINHIILGVSHIVLPWFMIKINARDIILGVLPALTFSEIFILATIISVAFTGQMVHEMIDGDSLSKLKPKSSQLVIWIASIISLTIAIISFLVTQYLVFLPIVFFPLGIMYIFRKPRNNLLGEASLKDTGILLGNLMFAYIFILVIA</sequence>
<accession>A0A0F9HQR8</accession>
<feature type="transmembrane region" description="Helical" evidence="5">
    <location>
        <begin position="57"/>
        <end position="77"/>
    </location>
</feature>
<dbReference type="EMBL" id="LAZR01016186">
    <property type="protein sequence ID" value="KKM05577.1"/>
    <property type="molecule type" value="Genomic_DNA"/>
</dbReference>
<evidence type="ECO:0000313" key="6">
    <source>
        <dbReference type="EMBL" id="KKM05577.1"/>
    </source>
</evidence>
<feature type="transmembrane region" description="Helical" evidence="5">
    <location>
        <begin position="16"/>
        <end position="36"/>
    </location>
</feature>
<keyword evidence="2 5" id="KW-0812">Transmembrane</keyword>
<proteinExistence type="predicted"/>
<evidence type="ECO:0000256" key="5">
    <source>
        <dbReference type="SAM" id="Phobius"/>
    </source>
</evidence>
<evidence type="ECO:0000256" key="2">
    <source>
        <dbReference type="ARBA" id="ARBA00022692"/>
    </source>
</evidence>
<feature type="non-terminal residue" evidence="6">
    <location>
        <position position="1"/>
    </location>
</feature>
<evidence type="ECO:0000256" key="4">
    <source>
        <dbReference type="ARBA" id="ARBA00023136"/>
    </source>
</evidence>
<organism evidence="6">
    <name type="scientific">marine sediment metagenome</name>
    <dbReference type="NCBI Taxonomy" id="412755"/>
    <lineage>
        <taxon>unclassified sequences</taxon>
        <taxon>metagenomes</taxon>
        <taxon>ecological metagenomes</taxon>
    </lineage>
</organism>
<reference evidence="6" key="1">
    <citation type="journal article" date="2015" name="Nature">
        <title>Complex archaea that bridge the gap between prokaryotes and eukaryotes.</title>
        <authorList>
            <person name="Spang A."/>
            <person name="Saw J.H."/>
            <person name="Jorgensen S.L."/>
            <person name="Zaremba-Niedzwiedzka K."/>
            <person name="Martijn J."/>
            <person name="Lind A.E."/>
            <person name="van Eijk R."/>
            <person name="Schleper C."/>
            <person name="Guy L."/>
            <person name="Ettema T.J."/>
        </authorList>
    </citation>
    <scope>NUCLEOTIDE SEQUENCE</scope>
</reference>
<dbReference type="InterPro" id="IPR000537">
    <property type="entry name" value="UbiA_prenyltransferase"/>
</dbReference>
<feature type="transmembrane region" description="Helical" evidence="5">
    <location>
        <begin position="83"/>
        <end position="100"/>
    </location>
</feature>
<protein>
    <recommendedName>
        <fullName evidence="7">Prenyltransferase</fullName>
    </recommendedName>
</protein>
<keyword evidence="4 5" id="KW-0472">Membrane</keyword>
<name>A0A0F9HQR8_9ZZZZ</name>
<dbReference type="GO" id="GO:0016765">
    <property type="term" value="F:transferase activity, transferring alkyl or aryl (other than methyl) groups"/>
    <property type="evidence" value="ECO:0007669"/>
    <property type="project" value="InterPro"/>
</dbReference>
<dbReference type="Gene3D" id="1.10.357.140">
    <property type="entry name" value="UbiA prenyltransferase"/>
    <property type="match status" value="1"/>
</dbReference>
<gene>
    <name evidence="6" type="ORF">LCGC14_1752650</name>
</gene>
<dbReference type="InterPro" id="IPR044878">
    <property type="entry name" value="UbiA_sf"/>
</dbReference>
<keyword evidence="3 5" id="KW-1133">Transmembrane helix</keyword>
<evidence type="ECO:0008006" key="7">
    <source>
        <dbReference type="Google" id="ProtNLM"/>
    </source>
</evidence>
<dbReference type="GO" id="GO:0016020">
    <property type="term" value="C:membrane"/>
    <property type="evidence" value="ECO:0007669"/>
    <property type="project" value="UniProtKB-SubCell"/>
</dbReference>
<feature type="transmembrane region" description="Helical" evidence="5">
    <location>
        <begin position="175"/>
        <end position="194"/>
    </location>
</feature>
<comment type="subcellular location">
    <subcellularLocation>
        <location evidence="1">Membrane</location>
        <topology evidence="1">Multi-pass membrane protein</topology>
    </subcellularLocation>
</comment>
<feature type="transmembrane region" description="Helical" evidence="5">
    <location>
        <begin position="229"/>
        <end position="250"/>
    </location>
</feature>
<evidence type="ECO:0000256" key="3">
    <source>
        <dbReference type="ARBA" id="ARBA00022989"/>
    </source>
</evidence>